<feature type="compositionally biased region" description="Pro residues" evidence="1">
    <location>
        <begin position="79"/>
        <end position="88"/>
    </location>
</feature>
<keyword evidence="2" id="KW-0812">Transmembrane</keyword>
<protein>
    <submittedName>
        <fullName evidence="3">Uncharacterized protein</fullName>
    </submittedName>
</protein>
<dbReference type="Proteomes" id="UP000324897">
    <property type="component" value="Chromosome 5"/>
</dbReference>
<feature type="compositionally biased region" description="Low complexity" evidence="1">
    <location>
        <begin position="69"/>
        <end position="78"/>
    </location>
</feature>
<keyword evidence="2" id="KW-0472">Membrane</keyword>
<evidence type="ECO:0000256" key="2">
    <source>
        <dbReference type="SAM" id="Phobius"/>
    </source>
</evidence>
<keyword evidence="2" id="KW-1133">Transmembrane helix</keyword>
<feature type="region of interest" description="Disordered" evidence="1">
    <location>
        <begin position="69"/>
        <end position="88"/>
    </location>
</feature>
<comment type="caution">
    <text evidence="3">The sequence shown here is derived from an EMBL/GenBank/DDBJ whole genome shotgun (WGS) entry which is preliminary data.</text>
</comment>
<keyword evidence="4" id="KW-1185">Reference proteome</keyword>
<gene>
    <name evidence="3" type="ORF">EJB05_03749</name>
</gene>
<sequence>MVKPQPLLVSPGSNQTRVMRLPLFPSVRFVTSFFAIITACYFILVAGIILYDDTCSSCATTPATAQAASSSLSSSAVPHPAPSPSSWW</sequence>
<feature type="transmembrane region" description="Helical" evidence="2">
    <location>
        <begin position="29"/>
        <end position="51"/>
    </location>
</feature>
<evidence type="ECO:0000256" key="1">
    <source>
        <dbReference type="SAM" id="MobiDB-lite"/>
    </source>
</evidence>
<proteinExistence type="predicted"/>
<evidence type="ECO:0000313" key="4">
    <source>
        <dbReference type="Proteomes" id="UP000324897"/>
    </source>
</evidence>
<organism evidence="3 4">
    <name type="scientific">Eragrostis curvula</name>
    <name type="common">weeping love grass</name>
    <dbReference type="NCBI Taxonomy" id="38414"/>
    <lineage>
        <taxon>Eukaryota</taxon>
        <taxon>Viridiplantae</taxon>
        <taxon>Streptophyta</taxon>
        <taxon>Embryophyta</taxon>
        <taxon>Tracheophyta</taxon>
        <taxon>Spermatophyta</taxon>
        <taxon>Magnoliopsida</taxon>
        <taxon>Liliopsida</taxon>
        <taxon>Poales</taxon>
        <taxon>Poaceae</taxon>
        <taxon>PACMAD clade</taxon>
        <taxon>Chloridoideae</taxon>
        <taxon>Eragrostideae</taxon>
        <taxon>Eragrostidinae</taxon>
        <taxon>Eragrostis</taxon>
    </lineage>
</organism>
<dbReference type="AlphaFoldDB" id="A0A5J9W8L1"/>
<accession>A0A5J9W8L1</accession>
<dbReference type="Gramene" id="TVU44313">
    <property type="protein sequence ID" value="TVU44313"/>
    <property type="gene ID" value="EJB05_03749"/>
</dbReference>
<dbReference type="EMBL" id="RWGY01000004">
    <property type="protein sequence ID" value="TVU44313.1"/>
    <property type="molecule type" value="Genomic_DNA"/>
</dbReference>
<evidence type="ECO:0000313" key="3">
    <source>
        <dbReference type="EMBL" id="TVU44313.1"/>
    </source>
</evidence>
<name>A0A5J9W8L1_9POAL</name>
<reference evidence="3 4" key="1">
    <citation type="journal article" date="2019" name="Sci. Rep.">
        <title>A high-quality genome of Eragrostis curvula grass provides insights into Poaceae evolution and supports new strategies to enhance forage quality.</title>
        <authorList>
            <person name="Carballo J."/>
            <person name="Santos B.A.C.M."/>
            <person name="Zappacosta D."/>
            <person name="Garbus I."/>
            <person name="Selva J.P."/>
            <person name="Gallo C.A."/>
            <person name="Diaz A."/>
            <person name="Albertini E."/>
            <person name="Caccamo M."/>
            <person name="Echenique V."/>
        </authorList>
    </citation>
    <scope>NUCLEOTIDE SEQUENCE [LARGE SCALE GENOMIC DNA]</scope>
    <source>
        <strain evidence="4">cv. Victoria</strain>
        <tissue evidence="3">Leaf</tissue>
    </source>
</reference>
<feature type="non-terminal residue" evidence="3">
    <location>
        <position position="1"/>
    </location>
</feature>